<dbReference type="HAMAP" id="MF_00226_B">
    <property type="entry name" value="CinA_B"/>
    <property type="match status" value="1"/>
</dbReference>
<dbReference type="Pfam" id="PF18146">
    <property type="entry name" value="CinA_KH"/>
    <property type="match status" value="1"/>
</dbReference>
<dbReference type="NCBIfam" id="TIGR00177">
    <property type="entry name" value="molyb_syn"/>
    <property type="match status" value="1"/>
</dbReference>
<protein>
    <recommendedName>
        <fullName evidence="1">CinA-like protein</fullName>
    </recommendedName>
</protein>
<keyword evidence="4" id="KW-1185">Reference proteome</keyword>
<name>A0ABT5VQI8_9BACT</name>
<dbReference type="InterPro" id="IPR008135">
    <property type="entry name" value="Competence-induced_CinA"/>
</dbReference>
<dbReference type="InterPro" id="IPR008136">
    <property type="entry name" value="CinA_C"/>
</dbReference>
<dbReference type="Pfam" id="PF02464">
    <property type="entry name" value="CinA"/>
    <property type="match status" value="1"/>
</dbReference>
<dbReference type="SMART" id="SM00852">
    <property type="entry name" value="MoCF_biosynth"/>
    <property type="match status" value="1"/>
</dbReference>
<dbReference type="EMBL" id="JAKJSC010000001">
    <property type="protein sequence ID" value="MDE5416534.1"/>
    <property type="molecule type" value="Genomic_DNA"/>
</dbReference>
<comment type="caution">
    <text evidence="3">The sequence shown here is derived from an EMBL/GenBank/DDBJ whole genome shotgun (WGS) entry which is preliminary data.</text>
</comment>
<reference evidence="3 4" key="1">
    <citation type="submission" date="2022-01" db="EMBL/GenBank/DDBJ databases">
        <title>Labilibaculum sp. nov, a marine bacterium isolated from Antarctica.</title>
        <authorList>
            <person name="Dai W."/>
        </authorList>
    </citation>
    <scope>NUCLEOTIDE SEQUENCE [LARGE SCALE GENOMIC DNA]</scope>
    <source>
        <strain evidence="3 4">DW002</strain>
    </source>
</reference>
<dbReference type="InterPro" id="IPR036425">
    <property type="entry name" value="MoaB/Mog-like_dom_sf"/>
</dbReference>
<dbReference type="Proteomes" id="UP001528920">
    <property type="component" value="Unassembled WGS sequence"/>
</dbReference>
<dbReference type="InterPro" id="IPR036653">
    <property type="entry name" value="CinA-like_C"/>
</dbReference>
<dbReference type="NCBIfam" id="TIGR00199">
    <property type="entry name" value="PncC_domain"/>
    <property type="match status" value="1"/>
</dbReference>
<dbReference type="PIRSF" id="PIRSF006728">
    <property type="entry name" value="CinA"/>
    <property type="match status" value="1"/>
</dbReference>
<dbReference type="Gene3D" id="3.90.950.20">
    <property type="entry name" value="CinA-like"/>
    <property type="match status" value="1"/>
</dbReference>
<dbReference type="InterPro" id="IPR050101">
    <property type="entry name" value="CinA"/>
</dbReference>
<dbReference type="Pfam" id="PF00994">
    <property type="entry name" value="MoCF_biosynth"/>
    <property type="match status" value="1"/>
</dbReference>
<dbReference type="CDD" id="cd00885">
    <property type="entry name" value="cinA"/>
    <property type="match status" value="1"/>
</dbReference>
<dbReference type="PANTHER" id="PTHR13939:SF0">
    <property type="entry name" value="NMN AMIDOHYDROLASE-LIKE PROTEIN YFAY"/>
    <property type="match status" value="1"/>
</dbReference>
<organism evidence="3 4">
    <name type="scientific">Paralabilibaculum antarcticum</name>
    <dbReference type="NCBI Taxonomy" id="2912572"/>
    <lineage>
        <taxon>Bacteria</taxon>
        <taxon>Pseudomonadati</taxon>
        <taxon>Bacteroidota</taxon>
        <taxon>Bacteroidia</taxon>
        <taxon>Marinilabiliales</taxon>
        <taxon>Marinifilaceae</taxon>
        <taxon>Paralabilibaculum</taxon>
    </lineage>
</organism>
<dbReference type="PANTHER" id="PTHR13939">
    <property type="entry name" value="NICOTINAMIDE-NUCLEOTIDE AMIDOHYDROLASE PNCC"/>
    <property type="match status" value="1"/>
</dbReference>
<gene>
    <name evidence="3" type="ORF">L3049_00840</name>
</gene>
<feature type="domain" description="MoaB/Mog" evidence="2">
    <location>
        <begin position="4"/>
        <end position="171"/>
    </location>
</feature>
<sequence>MQAEIITIGDEILIGQIVDTNSAWMAKELNAIGINVSKITSISDQKEDIVSSMEQAMERVSLVLITGGLGPTNDDITKKTLSDFFEMALVQDDLLYERIKERLAARGIPMNRFNEEQALVPDRARIITNNYGTAPCMWFEKEGKVIISMPGVPFEMKGIMRNGLLGNLTTHFSTSEILHKTVMVQGIGESVLAEMLEEWEANLPTCVKLAYLPSPGVLRLRLSLIGEDRKELERIVEEQTAKLIEIIPENIFGFDDQPMELAVAKLLSDKGKTVGTAESCTGGNIAHLFTSHAGSSIYFKGAVVAYSNEIKESVLKVNADVLLKFGAVSQQVVEQMAMGVRDLLNVDYAIATSGIAGPDGGTDEKPVGTVWVAIAGPDHLSSTKLDLYKNRERNIKVASLNALNMLRKLLEK</sequence>
<dbReference type="InterPro" id="IPR001453">
    <property type="entry name" value="MoaB/Mog_dom"/>
</dbReference>
<evidence type="ECO:0000313" key="3">
    <source>
        <dbReference type="EMBL" id="MDE5416534.1"/>
    </source>
</evidence>
<dbReference type="InterPro" id="IPR041424">
    <property type="entry name" value="CinA_KH"/>
</dbReference>
<dbReference type="NCBIfam" id="TIGR00200">
    <property type="entry name" value="cinA_nterm"/>
    <property type="match status" value="1"/>
</dbReference>
<accession>A0ABT5VQI8</accession>
<evidence type="ECO:0000259" key="2">
    <source>
        <dbReference type="SMART" id="SM00852"/>
    </source>
</evidence>
<evidence type="ECO:0000313" key="4">
    <source>
        <dbReference type="Proteomes" id="UP001528920"/>
    </source>
</evidence>
<dbReference type="Gene3D" id="3.40.980.10">
    <property type="entry name" value="MoaB/Mog-like domain"/>
    <property type="match status" value="1"/>
</dbReference>
<dbReference type="SUPFAM" id="SSF142433">
    <property type="entry name" value="CinA-like"/>
    <property type="match status" value="1"/>
</dbReference>
<comment type="similarity">
    <text evidence="1">Belongs to the CinA family.</text>
</comment>
<evidence type="ECO:0000256" key="1">
    <source>
        <dbReference type="HAMAP-Rule" id="MF_00226"/>
    </source>
</evidence>
<dbReference type="SUPFAM" id="SSF53218">
    <property type="entry name" value="Molybdenum cofactor biosynthesis proteins"/>
    <property type="match status" value="1"/>
</dbReference>
<proteinExistence type="inferred from homology"/>
<dbReference type="RefSeq" id="WP_275107876.1">
    <property type="nucleotide sequence ID" value="NZ_JAKJSC010000001.1"/>
</dbReference>
<dbReference type="NCBIfam" id="NF001813">
    <property type="entry name" value="PRK00549.1"/>
    <property type="match status" value="1"/>
</dbReference>